<protein>
    <submittedName>
        <fullName evidence="1">Uncharacterized protein</fullName>
    </submittedName>
</protein>
<dbReference type="OrthoDB" id="97058at2759"/>
<organism evidence="1 2">
    <name type="scientific">Austropuccinia psidii MF-1</name>
    <dbReference type="NCBI Taxonomy" id="1389203"/>
    <lineage>
        <taxon>Eukaryota</taxon>
        <taxon>Fungi</taxon>
        <taxon>Dikarya</taxon>
        <taxon>Basidiomycota</taxon>
        <taxon>Pucciniomycotina</taxon>
        <taxon>Pucciniomycetes</taxon>
        <taxon>Pucciniales</taxon>
        <taxon>Sphaerophragmiaceae</taxon>
        <taxon>Austropuccinia</taxon>
    </lineage>
</organism>
<reference evidence="1" key="1">
    <citation type="submission" date="2021-03" db="EMBL/GenBank/DDBJ databases">
        <title>Draft genome sequence of rust myrtle Austropuccinia psidii MF-1, a brazilian biotype.</title>
        <authorList>
            <person name="Quecine M.C."/>
            <person name="Pachon D.M.R."/>
            <person name="Bonatelli M.L."/>
            <person name="Correr F.H."/>
            <person name="Franceschini L.M."/>
            <person name="Leite T.F."/>
            <person name="Margarido G.R.A."/>
            <person name="Almeida C.A."/>
            <person name="Ferrarezi J.A."/>
            <person name="Labate C.A."/>
        </authorList>
    </citation>
    <scope>NUCLEOTIDE SEQUENCE</scope>
    <source>
        <strain evidence="1">MF-1</strain>
    </source>
</reference>
<keyword evidence="2" id="KW-1185">Reference proteome</keyword>
<comment type="caution">
    <text evidence="1">The sequence shown here is derived from an EMBL/GenBank/DDBJ whole genome shotgun (WGS) entry which is preliminary data.</text>
</comment>
<dbReference type="Proteomes" id="UP000765509">
    <property type="component" value="Unassembled WGS sequence"/>
</dbReference>
<name>A0A9Q3J1M6_9BASI</name>
<evidence type="ECO:0000313" key="2">
    <source>
        <dbReference type="Proteomes" id="UP000765509"/>
    </source>
</evidence>
<dbReference type="EMBL" id="AVOT02060421">
    <property type="protein sequence ID" value="MBW0553901.1"/>
    <property type="molecule type" value="Genomic_DNA"/>
</dbReference>
<accession>A0A9Q3J1M6</accession>
<proteinExistence type="predicted"/>
<gene>
    <name evidence="1" type="ORF">O181_093616</name>
</gene>
<dbReference type="AlphaFoldDB" id="A0A9Q3J1M6"/>
<evidence type="ECO:0000313" key="1">
    <source>
        <dbReference type="EMBL" id="MBW0553901.1"/>
    </source>
</evidence>
<sequence length="142" mass="16468">MFNSKARIWSKVQKLMYDESLKDFIAKTQKFLNDTSAVGIAVEEDILAFSILTKLPEEFHFLIEKVILNAEAQGKPKTILNVLQEAALEEEELSMDTTRSLVLKKDNFPSKIVHYFRNGKHNPLITTHVPKKCWQFTWQIET</sequence>